<name>A0A5B7FM36_PORTR</name>
<dbReference type="OrthoDB" id="6352750at2759"/>
<organism evidence="1 2">
    <name type="scientific">Portunus trituberculatus</name>
    <name type="common">Swimming crab</name>
    <name type="synonym">Neptunus trituberculatus</name>
    <dbReference type="NCBI Taxonomy" id="210409"/>
    <lineage>
        <taxon>Eukaryota</taxon>
        <taxon>Metazoa</taxon>
        <taxon>Ecdysozoa</taxon>
        <taxon>Arthropoda</taxon>
        <taxon>Crustacea</taxon>
        <taxon>Multicrustacea</taxon>
        <taxon>Malacostraca</taxon>
        <taxon>Eumalacostraca</taxon>
        <taxon>Eucarida</taxon>
        <taxon>Decapoda</taxon>
        <taxon>Pleocyemata</taxon>
        <taxon>Brachyura</taxon>
        <taxon>Eubrachyura</taxon>
        <taxon>Portunoidea</taxon>
        <taxon>Portunidae</taxon>
        <taxon>Portuninae</taxon>
        <taxon>Portunus</taxon>
    </lineage>
</organism>
<evidence type="ECO:0000313" key="1">
    <source>
        <dbReference type="EMBL" id="MPC48760.1"/>
    </source>
</evidence>
<gene>
    <name evidence="1" type="ORF">E2C01_042543</name>
</gene>
<evidence type="ECO:0000313" key="2">
    <source>
        <dbReference type="Proteomes" id="UP000324222"/>
    </source>
</evidence>
<dbReference type="Proteomes" id="UP000324222">
    <property type="component" value="Unassembled WGS sequence"/>
</dbReference>
<accession>A0A5B7FM36</accession>
<protein>
    <submittedName>
        <fullName evidence="1">Uncharacterized protein</fullName>
    </submittedName>
</protein>
<comment type="caution">
    <text evidence="1">The sequence shown here is derived from an EMBL/GenBank/DDBJ whole genome shotgun (WGS) entry which is preliminary data.</text>
</comment>
<sequence length="73" mass="8518">MIALELSDHIRHRRCPTSAPTLFNPLHQYAGRWWNCFDMHHASYETNSVEIQMLLNLLCNAHLNTPAQYCCSM</sequence>
<dbReference type="AlphaFoldDB" id="A0A5B7FM36"/>
<proteinExistence type="predicted"/>
<keyword evidence="2" id="KW-1185">Reference proteome</keyword>
<dbReference type="EMBL" id="VSRR010008450">
    <property type="protein sequence ID" value="MPC48760.1"/>
    <property type="molecule type" value="Genomic_DNA"/>
</dbReference>
<reference evidence="1 2" key="1">
    <citation type="submission" date="2019-05" db="EMBL/GenBank/DDBJ databases">
        <title>Another draft genome of Portunus trituberculatus and its Hox gene families provides insights of decapod evolution.</title>
        <authorList>
            <person name="Jeong J.-H."/>
            <person name="Song I."/>
            <person name="Kim S."/>
            <person name="Choi T."/>
            <person name="Kim D."/>
            <person name="Ryu S."/>
            <person name="Kim W."/>
        </authorList>
    </citation>
    <scope>NUCLEOTIDE SEQUENCE [LARGE SCALE GENOMIC DNA]</scope>
    <source>
        <tissue evidence="1">Muscle</tissue>
    </source>
</reference>